<dbReference type="InterPro" id="IPR050270">
    <property type="entry name" value="DegV_domain_contain"/>
</dbReference>
<protein>
    <recommendedName>
        <fullName evidence="2">DhaL domain-containing protein</fullName>
    </recommendedName>
</protein>
<proteinExistence type="predicted"/>
<dbReference type="SMART" id="SM01121">
    <property type="entry name" value="Dak1_2"/>
    <property type="match status" value="1"/>
</dbReference>
<dbReference type="InterPro" id="IPR033470">
    <property type="entry name" value="FakA-like_C"/>
</dbReference>
<dbReference type="Proteomes" id="UP000241074">
    <property type="component" value="Chromosome"/>
</dbReference>
<dbReference type="PROSITE" id="PS51480">
    <property type="entry name" value="DHAL"/>
    <property type="match status" value="1"/>
</dbReference>
<dbReference type="InterPro" id="IPR003797">
    <property type="entry name" value="DegV"/>
</dbReference>
<dbReference type="InterPro" id="IPR043168">
    <property type="entry name" value="DegV_C"/>
</dbReference>
<dbReference type="InterPro" id="IPR048394">
    <property type="entry name" value="FakA-like_M"/>
</dbReference>
<name>A0A2P1PXS2_9GAMM</name>
<dbReference type="GO" id="GO:0006071">
    <property type="term" value="P:glycerol metabolic process"/>
    <property type="evidence" value="ECO:0007669"/>
    <property type="project" value="InterPro"/>
</dbReference>
<dbReference type="SUPFAM" id="SSF82549">
    <property type="entry name" value="DAK1/DegV-like"/>
    <property type="match status" value="1"/>
</dbReference>
<dbReference type="AlphaFoldDB" id="A0A2P1PXS2"/>
<dbReference type="NCBIfam" id="TIGR00762">
    <property type="entry name" value="DegV"/>
    <property type="match status" value="1"/>
</dbReference>
<dbReference type="GO" id="GO:0004371">
    <property type="term" value="F:glycerone kinase activity"/>
    <property type="evidence" value="ECO:0007669"/>
    <property type="project" value="InterPro"/>
</dbReference>
<dbReference type="Gene3D" id="3.40.50.10170">
    <property type="match status" value="1"/>
</dbReference>
<evidence type="ECO:0000259" key="2">
    <source>
        <dbReference type="PROSITE" id="PS51480"/>
    </source>
</evidence>
<keyword evidence="4" id="KW-1185">Reference proteome</keyword>
<dbReference type="PROSITE" id="PS51482">
    <property type="entry name" value="DEGV"/>
    <property type="match status" value="1"/>
</dbReference>
<dbReference type="Gene3D" id="1.25.40.340">
    <property type="match status" value="1"/>
</dbReference>
<dbReference type="Gene3D" id="3.30.1180.10">
    <property type="match status" value="1"/>
</dbReference>
<reference evidence="3 4" key="2">
    <citation type="submission" date="2018-03" db="EMBL/GenBank/DDBJ databases">
        <authorList>
            <person name="Keele B.F."/>
        </authorList>
    </citation>
    <scope>NUCLEOTIDE SEQUENCE [LARGE SCALE GENOMIC DNA]</scope>
    <source>
        <strain evidence="3 4">D13</strain>
    </source>
</reference>
<gene>
    <name evidence="3" type="ORF">C7S18_21825</name>
</gene>
<dbReference type="RefSeq" id="WP_106893568.1">
    <property type="nucleotide sequence ID" value="NZ_CP027860.1"/>
</dbReference>
<evidence type="ECO:0000313" key="4">
    <source>
        <dbReference type="Proteomes" id="UP000241074"/>
    </source>
</evidence>
<dbReference type="Pfam" id="PF21645">
    <property type="entry name" value="FakA-like_M"/>
    <property type="match status" value="1"/>
</dbReference>
<evidence type="ECO:0000256" key="1">
    <source>
        <dbReference type="ARBA" id="ARBA00023121"/>
    </source>
</evidence>
<dbReference type="SMART" id="SM01120">
    <property type="entry name" value="Dak2"/>
    <property type="match status" value="1"/>
</dbReference>
<dbReference type="PANTHER" id="PTHR33434:SF2">
    <property type="entry name" value="FATTY ACID-BINDING PROTEIN TM_1468"/>
    <property type="match status" value="1"/>
</dbReference>
<organism evidence="3 4">
    <name type="scientific">Ahniella affigens</name>
    <dbReference type="NCBI Taxonomy" id="2021234"/>
    <lineage>
        <taxon>Bacteria</taxon>
        <taxon>Pseudomonadati</taxon>
        <taxon>Pseudomonadota</taxon>
        <taxon>Gammaproteobacteria</taxon>
        <taxon>Lysobacterales</taxon>
        <taxon>Rhodanobacteraceae</taxon>
        <taxon>Ahniella</taxon>
    </lineage>
</organism>
<dbReference type="InterPro" id="IPR004007">
    <property type="entry name" value="DhaL_dom"/>
</dbReference>
<dbReference type="GO" id="GO:0008289">
    <property type="term" value="F:lipid binding"/>
    <property type="evidence" value="ECO:0007669"/>
    <property type="project" value="UniProtKB-KW"/>
</dbReference>
<dbReference type="EMBL" id="CP027860">
    <property type="protein sequence ID" value="AVP99651.1"/>
    <property type="molecule type" value="Genomic_DNA"/>
</dbReference>
<evidence type="ECO:0000313" key="3">
    <source>
        <dbReference type="EMBL" id="AVP99651.1"/>
    </source>
</evidence>
<reference evidence="3 4" key="1">
    <citation type="submission" date="2018-03" db="EMBL/GenBank/DDBJ databases">
        <title>Ahniella affigens gen. nov., sp. nov., a gammaproteobacterium isolated from sandy soil near a stream.</title>
        <authorList>
            <person name="Ko Y."/>
            <person name="Kim J.-H."/>
        </authorList>
    </citation>
    <scope>NUCLEOTIDE SEQUENCE [LARGE SCALE GENOMIC DNA]</scope>
    <source>
        <strain evidence="3 4">D13</strain>
    </source>
</reference>
<dbReference type="KEGG" id="xba:C7S18_21825"/>
<dbReference type="Pfam" id="PF02734">
    <property type="entry name" value="Dak2"/>
    <property type="match status" value="1"/>
</dbReference>
<feature type="domain" description="DhaL" evidence="2">
    <location>
        <begin position="13"/>
        <end position="206"/>
    </location>
</feature>
<dbReference type="InterPro" id="IPR036117">
    <property type="entry name" value="DhaL_dom_sf"/>
</dbReference>
<dbReference type="SUPFAM" id="SSF101473">
    <property type="entry name" value="DhaL-like"/>
    <property type="match status" value="1"/>
</dbReference>
<dbReference type="Pfam" id="PF02645">
    <property type="entry name" value="DegV"/>
    <property type="match status" value="1"/>
</dbReference>
<accession>A0A2P1PXS2</accession>
<keyword evidence="1" id="KW-0446">Lipid-binding</keyword>
<dbReference type="PANTHER" id="PTHR33434">
    <property type="entry name" value="DEGV DOMAIN-CONTAINING PROTEIN DR_1986-RELATED"/>
    <property type="match status" value="1"/>
</dbReference>
<sequence>MAASFSFQRVSGYGTRRALIAGIHRVIARRDDTNRINVFPVPDGDTGTNMAFTLAAVLQGVKASRLASAGEVMRRAAAEAIDGARGNSGAIMAQFFQGMSESLGPSKRISLEALARAMTQGSNLAREAMAEPREGTILSVIQAFAVGLREQSETGARDFRGGFVRALESARDALRRTPEQLAVLKQAGVVDAGAKGFVDLLEGVAEFIEHGRKAIVPVDTEQLGDSGVEATPGAYSADMHRFCCECVLSGEDVSRGALKSALLALPISSLVIAGTREKVRIHAHIDDPCLLFEAAEKFGRVSAQKADDMRQQAASAHSSREQVAIVADSAADVPPEALEELEIHLVPVRISIGGRDYLDRISLSPKQFYQEVRESPVPPRTSQPPPGDFRRLFEFLLSHHQQLVYVGLSRALSGTLQSAESAAQRTDPSRIQIVDTFSGSCGQGLMVIWAAEAAKAGWRADEIVAGLTELRAKTTYYAMIRDVRYGVRGGRAPAYALPLTQLLRVTPIGHGRKDGKVGLKTGLWGKSRLPERFADFIARKLCPTKQWRVLIGHCDVQDEAELVRRRLLAKGLPIERTWVMDAGAGIGAHTGPGSIVIGVQEYQAPVAR</sequence>
<dbReference type="OrthoDB" id="9760324at2"/>